<dbReference type="KEGG" id="mfeu:H1D33_16720"/>
<evidence type="ECO:0000313" key="2">
    <source>
        <dbReference type="EMBL" id="QLQ35063.1"/>
    </source>
</evidence>
<name>A0A7L6AZF9_9ACTN</name>
<dbReference type="InterPro" id="IPR016181">
    <property type="entry name" value="Acyl_CoA_acyltransferase"/>
</dbReference>
<protein>
    <submittedName>
        <fullName evidence="2">GNAT family protein</fullName>
        <ecNumber evidence="2">2.-.-.-</ecNumber>
    </submittedName>
</protein>
<dbReference type="EC" id="2.-.-.-" evidence="2"/>
<sequence>MLTGRLVALRPMVATDLEFLADLTNAGPVRTHVVGWDWPVTVDAQREWLAQTHRDGRNRRLTVTDAATDEPIGMTGLWEIDWHNRSALSAVKLMPGRAPKGAGTDSIMLMMAWSFYEVGLRRLHSTILDFNAASLGAYVRRCGWRIEGRERQAVFRRGDWRDLLRVAILRSEFDELPDSAEYVERVCGAAHRSADAGAGVVRQLAEVTR</sequence>
<dbReference type="PROSITE" id="PS51186">
    <property type="entry name" value="GNAT"/>
    <property type="match status" value="1"/>
</dbReference>
<gene>
    <name evidence="2" type="ORF">H1D33_16720</name>
</gene>
<dbReference type="RefSeq" id="WP_181567611.1">
    <property type="nucleotide sequence ID" value="NZ_CP059322.2"/>
</dbReference>
<feature type="domain" description="N-acetyltransferase" evidence="1">
    <location>
        <begin position="7"/>
        <end position="167"/>
    </location>
</feature>
<dbReference type="PANTHER" id="PTHR43415:SF3">
    <property type="entry name" value="GNAT-FAMILY ACETYLTRANSFERASE"/>
    <property type="match status" value="1"/>
</dbReference>
<dbReference type="EMBL" id="CP059322">
    <property type="protein sequence ID" value="QLQ35063.1"/>
    <property type="molecule type" value="Genomic_DNA"/>
</dbReference>
<proteinExistence type="predicted"/>
<keyword evidence="3" id="KW-1185">Reference proteome</keyword>
<keyword evidence="2" id="KW-0808">Transferase</keyword>
<evidence type="ECO:0000259" key="1">
    <source>
        <dbReference type="PROSITE" id="PS51186"/>
    </source>
</evidence>
<dbReference type="Proteomes" id="UP000510844">
    <property type="component" value="Chromosome"/>
</dbReference>
<dbReference type="Pfam" id="PF13302">
    <property type="entry name" value="Acetyltransf_3"/>
    <property type="match status" value="1"/>
</dbReference>
<accession>A0A7L6AZF9</accession>
<evidence type="ECO:0000313" key="3">
    <source>
        <dbReference type="Proteomes" id="UP000510844"/>
    </source>
</evidence>
<dbReference type="GO" id="GO:0016747">
    <property type="term" value="F:acyltransferase activity, transferring groups other than amino-acyl groups"/>
    <property type="evidence" value="ECO:0007669"/>
    <property type="project" value="InterPro"/>
</dbReference>
<reference evidence="2 3" key="2">
    <citation type="journal article" date="2021" name="Mar. Drugs">
        <title>A New Micromonospora Strain with Antibiotic Activity Isolated from the Microbiome of a Mid-Atlantic Deep-Sea Sponge.</title>
        <authorList>
            <person name="Back C.R."/>
            <person name="Stennett H.L."/>
            <person name="Williams S.E."/>
            <person name="Wang L."/>
            <person name="Ojeda Gomez J."/>
            <person name="Abdulle O.M."/>
            <person name="Duffy T."/>
            <person name="Neal C."/>
            <person name="Mantell J."/>
            <person name="Jepson M.A."/>
            <person name="Hendry K.R."/>
            <person name="Powell D."/>
            <person name="Stach J.E.M."/>
            <person name="Essex-Lopresti A.E."/>
            <person name="Willis C.L."/>
            <person name="Curnow P."/>
            <person name="Race P.R."/>
        </authorList>
    </citation>
    <scope>NUCLEOTIDE SEQUENCE [LARGE SCALE GENOMIC DNA]</scope>
    <source>
        <strain evidence="2 3">28ISP2-46</strain>
    </source>
</reference>
<dbReference type="Gene3D" id="3.40.630.30">
    <property type="match status" value="1"/>
</dbReference>
<organism evidence="2 3">
    <name type="scientific">Micromonospora robiginosa</name>
    <dbReference type="NCBI Taxonomy" id="2749844"/>
    <lineage>
        <taxon>Bacteria</taxon>
        <taxon>Bacillati</taxon>
        <taxon>Actinomycetota</taxon>
        <taxon>Actinomycetes</taxon>
        <taxon>Micromonosporales</taxon>
        <taxon>Micromonosporaceae</taxon>
        <taxon>Micromonospora</taxon>
    </lineage>
</organism>
<dbReference type="PANTHER" id="PTHR43415">
    <property type="entry name" value="SPERMIDINE N(1)-ACETYLTRANSFERASE"/>
    <property type="match status" value="1"/>
</dbReference>
<dbReference type="AlphaFoldDB" id="A0A7L6AZF9"/>
<dbReference type="InterPro" id="IPR000182">
    <property type="entry name" value="GNAT_dom"/>
</dbReference>
<dbReference type="SUPFAM" id="SSF55729">
    <property type="entry name" value="Acyl-CoA N-acyltransferases (Nat)"/>
    <property type="match status" value="1"/>
</dbReference>
<reference evidence="3" key="1">
    <citation type="submission" date="2020-07" db="EMBL/GenBank/DDBJ databases">
        <title>A new Micromonospora strain with potent antibiotic activity isolated from the microbiome of a mid-Atlantic deep-sea sponge.</title>
        <authorList>
            <person name="Back C.R."/>
            <person name="Stennett H.L."/>
            <person name="Williams S.E."/>
            <person name="Wang L."/>
            <person name="Ojeda Gomez J."/>
            <person name="Abdulle O.M."/>
            <person name="Duffy T."/>
            <person name="Hendry K.R."/>
            <person name="Powell D."/>
            <person name="Stach J.E."/>
            <person name="Essex-Lopresti A.E."/>
            <person name="Willis C.L."/>
            <person name="Curnow P."/>
            <person name="Race P.R."/>
        </authorList>
    </citation>
    <scope>NUCLEOTIDE SEQUENCE [LARGE SCALE GENOMIC DNA]</scope>
    <source>
        <strain evidence="3">28ISP2-46</strain>
    </source>
</reference>